<comment type="similarity">
    <text evidence="1">Belongs to the acetyltransferase family. RimI subfamily.</text>
</comment>
<dbReference type="InterPro" id="IPR050680">
    <property type="entry name" value="YpeA/RimI_acetyltransf"/>
</dbReference>
<dbReference type="Pfam" id="PF00583">
    <property type="entry name" value="Acetyltransf_1"/>
    <property type="match status" value="1"/>
</dbReference>
<dbReference type="InterPro" id="IPR000182">
    <property type="entry name" value="GNAT_dom"/>
</dbReference>
<gene>
    <name evidence="6" type="ORF">MNBD_ALPHA11-1465</name>
</gene>
<keyword evidence="4" id="KW-0012">Acyltransferase</keyword>
<evidence type="ECO:0000256" key="4">
    <source>
        <dbReference type="ARBA" id="ARBA00023315"/>
    </source>
</evidence>
<evidence type="ECO:0000313" key="6">
    <source>
        <dbReference type="EMBL" id="VAW21276.1"/>
    </source>
</evidence>
<reference evidence="6" key="1">
    <citation type="submission" date="2018-06" db="EMBL/GenBank/DDBJ databases">
        <authorList>
            <person name="Zhirakovskaya E."/>
        </authorList>
    </citation>
    <scope>NUCLEOTIDE SEQUENCE</scope>
</reference>
<dbReference type="CDD" id="cd04301">
    <property type="entry name" value="NAT_SF"/>
    <property type="match status" value="1"/>
</dbReference>
<sequence length="159" mass="17909">MKFWIAPAGLHIKPADGDHVSKLAKIHQNGFFHGWKDNEFSSYLSRPDQTPIYVASDKKDRVAGFMVLRLIKEEAELLTIIVERKWQGKGIGQALLKAGFDDLLASKTIAMFLEVDSNNEAAMALYRRFGFKQISTRPGYYPLKDGSKATAIVMRTDMV</sequence>
<dbReference type="EMBL" id="UOEQ01000338">
    <property type="protein sequence ID" value="VAW21276.1"/>
    <property type="molecule type" value="Genomic_DNA"/>
</dbReference>
<protein>
    <recommendedName>
        <fullName evidence="5">N-acetyltransferase domain-containing protein</fullName>
    </recommendedName>
</protein>
<dbReference type="Gene3D" id="3.40.630.30">
    <property type="match status" value="1"/>
</dbReference>
<evidence type="ECO:0000259" key="5">
    <source>
        <dbReference type="PROSITE" id="PS51186"/>
    </source>
</evidence>
<name>A0A3B0UNS4_9ZZZZ</name>
<evidence type="ECO:0000256" key="1">
    <source>
        <dbReference type="ARBA" id="ARBA00005395"/>
    </source>
</evidence>
<dbReference type="PANTHER" id="PTHR43420">
    <property type="entry name" value="ACETYLTRANSFERASE"/>
    <property type="match status" value="1"/>
</dbReference>
<dbReference type="AlphaFoldDB" id="A0A3B0UNS4"/>
<keyword evidence="2" id="KW-0963">Cytoplasm</keyword>
<dbReference type="NCBIfam" id="TIGR01575">
    <property type="entry name" value="rimI"/>
    <property type="match status" value="1"/>
</dbReference>
<dbReference type="SUPFAM" id="SSF55729">
    <property type="entry name" value="Acyl-CoA N-acyltransferases (Nat)"/>
    <property type="match status" value="1"/>
</dbReference>
<keyword evidence="3" id="KW-0808">Transferase</keyword>
<accession>A0A3B0UNS4</accession>
<evidence type="ECO:0000256" key="3">
    <source>
        <dbReference type="ARBA" id="ARBA00022679"/>
    </source>
</evidence>
<dbReference type="GO" id="GO:0008080">
    <property type="term" value="F:N-acetyltransferase activity"/>
    <property type="evidence" value="ECO:0007669"/>
    <property type="project" value="InterPro"/>
</dbReference>
<evidence type="ECO:0000256" key="2">
    <source>
        <dbReference type="ARBA" id="ARBA00022490"/>
    </source>
</evidence>
<dbReference type="PROSITE" id="PS51186">
    <property type="entry name" value="GNAT"/>
    <property type="match status" value="1"/>
</dbReference>
<proteinExistence type="inferred from homology"/>
<organism evidence="6">
    <name type="scientific">hydrothermal vent metagenome</name>
    <dbReference type="NCBI Taxonomy" id="652676"/>
    <lineage>
        <taxon>unclassified sequences</taxon>
        <taxon>metagenomes</taxon>
        <taxon>ecological metagenomes</taxon>
    </lineage>
</organism>
<dbReference type="InterPro" id="IPR006464">
    <property type="entry name" value="AcTrfase_RimI/Ard1"/>
</dbReference>
<dbReference type="InterPro" id="IPR016181">
    <property type="entry name" value="Acyl_CoA_acyltransferase"/>
</dbReference>
<feature type="domain" description="N-acetyltransferase" evidence="5">
    <location>
        <begin position="10"/>
        <end position="159"/>
    </location>
</feature>